<keyword evidence="3" id="KW-1185">Reference proteome</keyword>
<dbReference type="Proteomes" id="UP000290092">
    <property type="component" value="Unassembled WGS sequence"/>
</dbReference>
<keyword evidence="1" id="KW-0812">Transmembrane</keyword>
<evidence type="ECO:0000313" key="3">
    <source>
        <dbReference type="Proteomes" id="UP000290092"/>
    </source>
</evidence>
<dbReference type="AlphaFoldDB" id="A0AAX2AKQ2"/>
<dbReference type="RefSeq" id="WP_114840946.1">
    <property type="nucleotide sequence ID" value="NZ_CP031219.1"/>
</dbReference>
<dbReference type="KEGG" id="amyt:AMYT_0452"/>
<protein>
    <submittedName>
        <fullName evidence="2">Uncharacterized protein</fullName>
    </submittedName>
</protein>
<dbReference type="EMBL" id="NXID01000002">
    <property type="protein sequence ID" value="RXK16939.1"/>
    <property type="molecule type" value="Genomic_DNA"/>
</dbReference>
<comment type="caution">
    <text evidence="2">The sequence shown here is derived from an EMBL/GenBank/DDBJ whole genome shotgun (WGS) entry which is preliminary data.</text>
</comment>
<proteinExistence type="predicted"/>
<feature type="transmembrane region" description="Helical" evidence="1">
    <location>
        <begin position="6"/>
        <end position="23"/>
    </location>
</feature>
<organism evidence="2 3">
    <name type="scientific">Malaciobacter mytili LMG 24559</name>
    <dbReference type="NCBI Taxonomy" id="1032238"/>
    <lineage>
        <taxon>Bacteria</taxon>
        <taxon>Pseudomonadati</taxon>
        <taxon>Campylobacterota</taxon>
        <taxon>Epsilonproteobacteria</taxon>
        <taxon>Campylobacterales</taxon>
        <taxon>Arcobacteraceae</taxon>
        <taxon>Malaciobacter</taxon>
    </lineage>
</organism>
<evidence type="ECO:0000313" key="2">
    <source>
        <dbReference type="EMBL" id="RXK16939.1"/>
    </source>
</evidence>
<name>A0AAX2AKQ2_9BACT</name>
<reference evidence="2 3" key="1">
    <citation type="submission" date="2017-09" db="EMBL/GenBank/DDBJ databases">
        <title>Genomics of the genus Arcobacter.</title>
        <authorList>
            <person name="Perez-Cataluna A."/>
            <person name="Figueras M.J."/>
            <person name="Salas-Masso N."/>
        </authorList>
    </citation>
    <scope>NUCLEOTIDE SEQUENCE [LARGE SCALE GENOMIC DNA]</scope>
    <source>
        <strain evidence="2 3">CECT 7386</strain>
    </source>
</reference>
<keyword evidence="1" id="KW-0472">Membrane</keyword>
<sequence length="126" mass="15012">MKSKPLLIIAFFIIFMFLSIFALKESMPSYKNKRVYTILENYIPYIIEKRAGGLSIVDKTTGVKEKPPAKQVFLRLEQLEKMWGKEFLKLDKNILIIYNKDKKEVTKITLKTDEELNWVREYFQLK</sequence>
<keyword evidence="1" id="KW-1133">Transmembrane helix</keyword>
<accession>A0AAX2AKQ2</accession>
<evidence type="ECO:0000256" key="1">
    <source>
        <dbReference type="SAM" id="Phobius"/>
    </source>
</evidence>
<gene>
    <name evidence="2" type="ORF">CP985_00530</name>
</gene>